<dbReference type="GO" id="GO:0051301">
    <property type="term" value="P:cell division"/>
    <property type="evidence" value="ECO:0007669"/>
    <property type="project" value="UniProtKB-KW"/>
</dbReference>
<dbReference type="GO" id="GO:0007098">
    <property type="term" value="P:centrosome cycle"/>
    <property type="evidence" value="ECO:0007669"/>
    <property type="project" value="TreeGrafter"/>
</dbReference>
<keyword evidence="6" id="KW-0498">Mitosis</keyword>
<accession>A0A8X6L3L9</accession>
<dbReference type="GO" id="GO:0051225">
    <property type="term" value="P:spindle assembly"/>
    <property type="evidence" value="ECO:0007669"/>
    <property type="project" value="InterPro"/>
</dbReference>
<feature type="coiled-coil region" evidence="10">
    <location>
        <begin position="130"/>
        <end position="157"/>
    </location>
</feature>
<keyword evidence="8" id="KW-0206">Cytoskeleton</keyword>
<evidence type="ECO:0000256" key="9">
    <source>
        <dbReference type="ARBA" id="ARBA00023306"/>
    </source>
</evidence>
<keyword evidence="4" id="KW-0132">Cell division</keyword>
<dbReference type="GO" id="GO:0005874">
    <property type="term" value="C:microtubule"/>
    <property type="evidence" value="ECO:0007669"/>
    <property type="project" value="UniProtKB-KW"/>
</dbReference>
<dbReference type="Pfam" id="PF25762">
    <property type="entry name" value="HAUS1"/>
    <property type="match status" value="1"/>
</dbReference>
<comment type="caution">
    <text evidence="11">The sequence shown here is derived from an EMBL/GenBank/DDBJ whole genome shotgun (WGS) entry which is preliminary data.</text>
</comment>
<proteinExistence type="inferred from homology"/>
<dbReference type="EMBL" id="BMAO01024034">
    <property type="protein sequence ID" value="GFQ92538.1"/>
    <property type="molecule type" value="Genomic_DNA"/>
</dbReference>
<keyword evidence="3" id="KW-0963">Cytoplasm</keyword>
<evidence type="ECO:0000256" key="6">
    <source>
        <dbReference type="ARBA" id="ARBA00022776"/>
    </source>
</evidence>
<dbReference type="InterPro" id="IPR026243">
    <property type="entry name" value="HAUS1"/>
</dbReference>
<evidence type="ECO:0000256" key="5">
    <source>
        <dbReference type="ARBA" id="ARBA00022701"/>
    </source>
</evidence>
<organism evidence="11 12">
    <name type="scientific">Trichonephila clavata</name>
    <name type="common">Joro spider</name>
    <name type="synonym">Nephila clavata</name>
    <dbReference type="NCBI Taxonomy" id="2740835"/>
    <lineage>
        <taxon>Eukaryota</taxon>
        <taxon>Metazoa</taxon>
        <taxon>Ecdysozoa</taxon>
        <taxon>Arthropoda</taxon>
        <taxon>Chelicerata</taxon>
        <taxon>Arachnida</taxon>
        <taxon>Araneae</taxon>
        <taxon>Araneomorphae</taxon>
        <taxon>Entelegynae</taxon>
        <taxon>Araneoidea</taxon>
        <taxon>Nephilidae</taxon>
        <taxon>Trichonephila</taxon>
    </lineage>
</organism>
<keyword evidence="5" id="KW-0493">Microtubule</keyword>
<keyword evidence="7 10" id="KW-0175">Coiled coil</keyword>
<evidence type="ECO:0000256" key="8">
    <source>
        <dbReference type="ARBA" id="ARBA00023212"/>
    </source>
</evidence>
<evidence type="ECO:0000256" key="3">
    <source>
        <dbReference type="ARBA" id="ARBA00022490"/>
    </source>
</evidence>
<gene>
    <name evidence="11" type="ORF">TNCT_177191</name>
</gene>
<keyword evidence="12" id="KW-1185">Reference proteome</keyword>
<evidence type="ECO:0000313" key="11">
    <source>
        <dbReference type="EMBL" id="GFQ92538.1"/>
    </source>
</evidence>
<dbReference type="Proteomes" id="UP000887116">
    <property type="component" value="Unassembled WGS sequence"/>
</dbReference>
<dbReference type="OrthoDB" id="5372507at2759"/>
<evidence type="ECO:0000256" key="4">
    <source>
        <dbReference type="ARBA" id="ARBA00022618"/>
    </source>
</evidence>
<dbReference type="AlphaFoldDB" id="A0A8X6L3L9"/>
<sequence length="157" mass="18388">MVEAENREMLKKEEDLVSNHHILVLGKKIDEIMKINEKLRRDLKRLEATVKVQESLHSEKVDQIAHGVKKNEEFKEKIVTREKVLKEAKYDKSFRHTALVEKAEAIKRKEKEVKIRKSKVEAYEGIPLSYSSAIADIEAKQKELLELEEEIQKLLEN</sequence>
<comment type="similarity">
    <text evidence="2">Belongs to the HAUS1 family.</text>
</comment>
<evidence type="ECO:0000256" key="7">
    <source>
        <dbReference type="ARBA" id="ARBA00023054"/>
    </source>
</evidence>
<dbReference type="GO" id="GO:0005829">
    <property type="term" value="C:cytosol"/>
    <property type="evidence" value="ECO:0007669"/>
    <property type="project" value="TreeGrafter"/>
</dbReference>
<evidence type="ECO:0000256" key="10">
    <source>
        <dbReference type="SAM" id="Coils"/>
    </source>
</evidence>
<evidence type="ECO:0000313" key="12">
    <source>
        <dbReference type="Proteomes" id="UP000887116"/>
    </source>
</evidence>
<keyword evidence="9" id="KW-0131">Cell cycle</keyword>
<evidence type="ECO:0000256" key="1">
    <source>
        <dbReference type="ARBA" id="ARBA00004186"/>
    </source>
</evidence>
<dbReference type="PANTHER" id="PTHR31570:SF1">
    <property type="entry name" value="HAUS AUGMIN-LIKE COMPLEX SUBUNIT 1"/>
    <property type="match status" value="1"/>
</dbReference>
<feature type="coiled-coil region" evidence="10">
    <location>
        <begin position="29"/>
        <end position="56"/>
    </location>
</feature>
<name>A0A8X6L3L9_TRICU</name>
<dbReference type="PANTHER" id="PTHR31570">
    <property type="entry name" value="HAUS AUGMIN-LIKE COMPLEX SUBUNIT 1"/>
    <property type="match status" value="1"/>
</dbReference>
<evidence type="ECO:0000256" key="2">
    <source>
        <dbReference type="ARBA" id="ARBA00005479"/>
    </source>
</evidence>
<dbReference type="GO" id="GO:0070652">
    <property type="term" value="C:HAUS complex"/>
    <property type="evidence" value="ECO:0007669"/>
    <property type="project" value="InterPro"/>
</dbReference>
<reference evidence="11" key="1">
    <citation type="submission" date="2020-07" db="EMBL/GenBank/DDBJ databases">
        <title>Multicomponent nature underlies the extraordinary mechanical properties of spider dragline silk.</title>
        <authorList>
            <person name="Kono N."/>
            <person name="Nakamura H."/>
            <person name="Mori M."/>
            <person name="Yoshida Y."/>
            <person name="Ohtoshi R."/>
            <person name="Malay A.D."/>
            <person name="Moran D.A.P."/>
            <person name="Tomita M."/>
            <person name="Numata K."/>
            <person name="Arakawa K."/>
        </authorList>
    </citation>
    <scope>NUCLEOTIDE SEQUENCE</scope>
</reference>
<comment type="subcellular location">
    <subcellularLocation>
        <location evidence="1">Cytoplasm</location>
        <location evidence="1">Cytoskeleton</location>
        <location evidence="1">Spindle</location>
    </subcellularLocation>
</comment>
<dbReference type="GO" id="GO:0005819">
    <property type="term" value="C:spindle"/>
    <property type="evidence" value="ECO:0007669"/>
    <property type="project" value="UniProtKB-SubCell"/>
</dbReference>
<protein>
    <submittedName>
        <fullName evidence="11">Uncharacterized protein</fullName>
    </submittedName>
</protein>